<dbReference type="Proteomes" id="UP000322873">
    <property type="component" value="Unassembled WGS sequence"/>
</dbReference>
<evidence type="ECO:0000313" key="2">
    <source>
        <dbReference type="Proteomes" id="UP000322873"/>
    </source>
</evidence>
<dbReference type="EMBL" id="VICG01000005">
    <property type="protein sequence ID" value="KAA8571715.1"/>
    <property type="molecule type" value="Genomic_DNA"/>
</dbReference>
<keyword evidence="2" id="KW-1185">Reference proteome</keyword>
<dbReference type="AlphaFoldDB" id="A0A5M9JYA4"/>
<evidence type="ECO:0000313" key="1">
    <source>
        <dbReference type="EMBL" id="KAA8571715.1"/>
    </source>
</evidence>
<accession>A0A5M9JYA4</accession>
<proteinExistence type="predicted"/>
<organism evidence="1 2">
    <name type="scientific">Monilinia fructicola</name>
    <name type="common">Brown rot fungus</name>
    <name type="synonym">Ciboria fructicola</name>
    <dbReference type="NCBI Taxonomy" id="38448"/>
    <lineage>
        <taxon>Eukaryota</taxon>
        <taxon>Fungi</taxon>
        <taxon>Dikarya</taxon>
        <taxon>Ascomycota</taxon>
        <taxon>Pezizomycotina</taxon>
        <taxon>Leotiomycetes</taxon>
        <taxon>Helotiales</taxon>
        <taxon>Sclerotiniaceae</taxon>
        <taxon>Monilinia</taxon>
    </lineage>
</organism>
<name>A0A5M9JYA4_MONFR</name>
<reference evidence="1 2" key="1">
    <citation type="submission" date="2019-06" db="EMBL/GenBank/DDBJ databases">
        <title>Genome Sequence of the Brown Rot Fungal Pathogen Monilinia fructicola.</title>
        <authorList>
            <person name="De Miccolis Angelini R.M."/>
            <person name="Landi L."/>
            <person name="Abate D."/>
            <person name="Pollastro S."/>
            <person name="Romanazzi G."/>
            <person name="Faretra F."/>
        </authorList>
    </citation>
    <scope>NUCLEOTIDE SEQUENCE [LARGE SCALE GENOMIC DNA]</scope>
    <source>
        <strain evidence="1 2">Mfrc123</strain>
    </source>
</reference>
<protein>
    <submittedName>
        <fullName evidence="1">Uncharacterized protein</fullName>
    </submittedName>
</protein>
<gene>
    <name evidence="1" type="ORF">EYC84_001695</name>
</gene>
<comment type="caution">
    <text evidence="1">The sequence shown here is derived from an EMBL/GenBank/DDBJ whole genome shotgun (WGS) entry which is preliminary data.</text>
</comment>
<sequence length="85" mass="9945">MFKSFLSVQIYISSLLPQCEILKLFCFTHSPDIYYSASSTINSFLCPQFQLSSRTYITCNFYQTRLFKFLNIQLIFSSFAVFTFG</sequence>